<protein>
    <submittedName>
        <fullName evidence="1">Uncharacterized protein</fullName>
    </submittedName>
</protein>
<dbReference type="CTD" id="20328222"/>
<dbReference type="KEGG" id="ovi:T265_14056"/>
<dbReference type="AlphaFoldDB" id="A0A074ZS57"/>
<evidence type="ECO:0000313" key="2">
    <source>
        <dbReference type="Proteomes" id="UP000054324"/>
    </source>
</evidence>
<dbReference type="GeneID" id="20328222"/>
<accession>A0A074ZS57</accession>
<organism evidence="1 2">
    <name type="scientific">Opisthorchis viverrini</name>
    <name type="common">Southeast Asian liver fluke</name>
    <dbReference type="NCBI Taxonomy" id="6198"/>
    <lineage>
        <taxon>Eukaryota</taxon>
        <taxon>Metazoa</taxon>
        <taxon>Spiralia</taxon>
        <taxon>Lophotrochozoa</taxon>
        <taxon>Platyhelminthes</taxon>
        <taxon>Trematoda</taxon>
        <taxon>Digenea</taxon>
        <taxon>Opisthorchiida</taxon>
        <taxon>Opisthorchiata</taxon>
        <taxon>Opisthorchiidae</taxon>
        <taxon>Opisthorchis</taxon>
    </lineage>
</organism>
<dbReference type="RefSeq" id="XP_009170091.1">
    <property type="nucleotide sequence ID" value="XM_009171827.1"/>
</dbReference>
<dbReference type="EMBL" id="KL596754">
    <property type="protein sequence ID" value="KER26165.1"/>
    <property type="molecule type" value="Genomic_DNA"/>
</dbReference>
<sequence>MFTTGPSPLAVRSEQLKWLDREFTDRKFRSSNLTSTSRLPSPKLGQPGSIQALALPSGGLRSAVALFRYLAAMPPESCTRAGILPGCPSLNSGNREAEAGPSVNSRSYHLDHLAPHYSRTHNTLSNVNSLITTFRISNALHTSANATALTEAWLTKSEHGFQMSETCLSNRVRRCFKPTYCWNS</sequence>
<proteinExistence type="predicted"/>
<evidence type="ECO:0000313" key="1">
    <source>
        <dbReference type="EMBL" id="KER26165.1"/>
    </source>
</evidence>
<dbReference type="Proteomes" id="UP000054324">
    <property type="component" value="Unassembled WGS sequence"/>
</dbReference>
<reference evidence="1 2" key="1">
    <citation type="submission" date="2013-11" db="EMBL/GenBank/DDBJ databases">
        <title>Opisthorchis viverrini - life in the bile duct.</title>
        <authorList>
            <person name="Young N.D."/>
            <person name="Nagarajan N."/>
            <person name="Lin S.J."/>
            <person name="Korhonen P.K."/>
            <person name="Jex A.R."/>
            <person name="Hall R.S."/>
            <person name="Safavi-Hemami H."/>
            <person name="Kaewkong W."/>
            <person name="Bertrand D."/>
            <person name="Gao S."/>
            <person name="Seet Q."/>
            <person name="Wongkham S."/>
            <person name="Teh B.T."/>
            <person name="Wongkham C."/>
            <person name="Intapan P.M."/>
            <person name="Maleewong W."/>
            <person name="Yang X."/>
            <person name="Hu M."/>
            <person name="Wang Z."/>
            <person name="Hofmann A."/>
            <person name="Sternberg P.W."/>
            <person name="Tan P."/>
            <person name="Wang J."/>
            <person name="Gasser R.B."/>
        </authorList>
    </citation>
    <scope>NUCLEOTIDE SEQUENCE [LARGE SCALE GENOMIC DNA]</scope>
</reference>
<dbReference type="OrthoDB" id="775260at2759"/>
<name>A0A074ZS57_OPIVI</name>
<gene>
    <name evidence="1" type="ORF">T265_14056</name>
</gene>
<keyword evidence="2" id="KW-1185">Reference proteome</keyword>